<feature type="region of interest" description="Disordered" evidence="1">
    <location>
        <begin position="1"/>
        <end position="173"/>
    </location>
</feature>
<feature type="compositionally biased region" description="Basic residues" evidence="1">
    <location>
        <begin position="284"/>
        <end position="299"/>
    </location>
</feature>
<feature type="compositionally biased region" description="Basic residues" evidence="1">
    <location>
        <begin position="483"/>
        <end position="494"/>
    </location>
</feature>
<feature type="compositionally biased region" description="Basic residues" evidence="1">
    <location>
        <begin position="36"/>
        <end position="52"/>
    </location>
</feature>
<feature type="compositionally biased region" description="Basic and acidic residues" evidence="1">
    <location>
        <begin position="154"/>
        <end position="173"/>
    </location>
</feature>
<protein>
    <submittedName>
        <fullName evidence="2">Zinc finger cchc domain-containing protein</fullName>
    </submittedName>
</protein>
<sequence>MSKKKDKTNSKDKNVSDSPTELDKEIIEKTNDKDNKKKKKTKKQKQKLKKEKQKTNKNKEKQKIEKDKVEDKKEDKKNQKKDKEKTKKEKQNTNKNKEKEKIEDKKEDPKKDKEKEKDQKKDKEKEKRNKNKDKQKDKEKEEKKKEKKTKKKKQEKEKKNSGKKQKENEKALEDKDLETKKKLEQKYKSQGYKITKIEKLQLNRSLNLDFVDHKELYLYSLKKPVSVFLTKENENKLYKENHDFITMFITAYGESGVGGNVDLLNEKHRLYGNIESLEKEEKKRNKNKKKKTKKKKQKQKKNEEQVKLTASHQSIRSLFRGLMGNNLEEKIVEIISQIKILNQKADLLENEYKTSIAIKRDQLSQELKIIDHEILQLSGEFKNRNDEDDEENVNENENENENGNGDENDEEPKISEEDQQAILIRQYRIQKIFEEDLELENQEKKLHTQYRVTLKEIKNKRKILQTMKKELSDSQQKKELKEKRKLKKKLDKSRKLKSSSGRIWKIKRKKKYKYPFIHEIVEELVLGVAKKIDSAEKISQNLLKVNKNQMKKIQNLITAISRDDNDSAVDIIKEISKHLYDKENWDDWEIEKKKDSKIPPPPPMQNNIPTFNIPTSSPPVFDIPQMKKTTTNKLDQSTNISKKIPETKSSNTSLFGNEFFEMKNKLKKVDRTENRENILKERKTSLLSLINSGLREKFTKNYLWGEESSEDDQFDTTESSESSDFD</sequence>
<reference evidence="2" key="1">
    <citation type="submission" date="2022-08" db="EMBL/GenBank/DDBJ databases">
        <title>Novel sulphate-reducing endosymbionts in the free-living metamonad Anaeramoeba.</title>
        <authorList>
            <person name="Jerlstrom-Hultqvist J."/>
            <person name="Cepicka I."/>
            <person name="Gallot-Lavallee L."/>
            <person name="Salas-Leiva D."/>
            <person name="Curtis B.A."/>
            <person name="Zahonova K."/>
            <person name="Pipaliya S."/>
            <person name="Dacks J."/>
            <person name="Roger A.J."/>
        </authorList>
    </citation>
    <scope>NUCLEOTIDE SEQUENCE</scope>
    <source>
        <strain evidence="2">Busselton2</strain>
    </source>
</reference>
<dbReference type="AlphaFoldDB" id="A0AAV7ZTH2"/>
<feature type="region of interest" description="Disordered" evidence="1">
    <location>
        <begin position="468"/>
        <end position="494"/>
    </location>
</feature>
<feature type="compositionally biased region" description="Acidic residues" evidence="1">
    <location>
        <begin position="386"/>
        <end position="410"/>
    </location>
</feature>
<dbReference type="EMBL" id="JANTQA010000023">
    <property type="protein sequence ID" value="KAJ3445306.1"/>
    <property type="molecule type" value="Genomic_DNA"/>
</dbReference>
<proteinExistence type="predicted"/>
<feature type="region of interest" description="Disordered" evidence="1">
    <location>
        <begin position="380"/>
        <end position="414"/>
    </location>
</feature>
<name>A0AAV7ZTH2_9EUKA</name>
<feature type="compositionally biased region" description="Basic and acidic residues" evidence="1">
    <location>
        <begin position="53"/>
        <end position="144"/>
    </location>
</feature>
<feature type="region of interest" description="Disordered" evidence="1">
    <location>
        <begin position="276"/>
        <end position="309"/>
    </location>
</feature>
<evidence type="ECO:0000313" key="3">
    <source>
        <dbReference type="Proteomes" id="UP001146793"/>
    </source>
</evidence>
<accession>A0AAV7ZTH2</accession>
<feature type="region of interest" description="Disordered" evidence="1">
    <location>
        <begin position="707"/>
        <end position="726"/>
    </location>
</feature>
<feature type="compositionally biased region" description="Basic and acidic residues" evidence="1">
    <location>
        <begin position="7"/>
        <end position="35"/>
    </location>
</feature>
<comment type="caution">
    <text evidence="2">The sequence shown here is derived from an EMBL/GenBank/DDBJ whole genome shotgun (WGS) entry which is preliminary data.</text>
</comment>
<evidence type="ECO:0000313" key="2">
    <source>
        <dbReference type="EMBL" id="KAJ3445306.1"/>
    </source>
</evidence>
<feature type="compositionally biased region" description="Basic and acidic residues" evidence="1">
    <location>
        <begin position="468"/>
        <end position="482"/>
    </location>
</feature>
<evidence type="ECO:0000256" key="1">
    <source>
        <dbReference type="SAM" id="MobiDB-lite"/>
    </source>
</evidence>
<gene>
    <name evidence="2" type="ORF">M0812_11178</name>
</gene>
<organism evidence="2 3">
    <name type="scientific">Anaeramoeba flamelloides</name>
    <dbReference type="NCBI Taxonomy" id="1746091"/>
    <lineage>
        <taxon>Eukaryota</taxon>
        <taxon>Metamonada</taxon>
        <taxon>Anaeramoebidae</taxon>
        <taxon>Anaeramoeba</taxon>
    </lineage>
</organism>
<dbReference type="Proteomes" id="UP001146793">
    <property type="component" value="Unassembled WGS sequence"/>
</dbReference>